<dbReference type="OrthoDB" id="2221443at2759"/>
<evidence type="ECO:0000313" key="1">
    <source>
        <dbReference type="EMBL" id="RUP11959.1"/>
    </source>
</evidence>
<dbReference type="EMBL" id="RBNI01016074">
    <property type="protein sequence ID" value="RUP11959.1"/>
    <property type="molecule type" value="Genomic_DNA"/>
</dbReference>
<gene>
    <name evidence="1" type="ORF">BC936DRAFT_139921</name>
</gene>
<evidence type="ECO:0000313" key="2">
    <source>
        <dbReference type="Proteomes" id="UP000268093"/>
    </source>
</evidence>
<name>A0A433B914_9FUNG</name>
<comment type="caution">
    <text evidence="1">The sequence shown here is derived from an EMBL/GenBank/DDBJ whole genome shotgun (WGS) entry which is preliminary data.</text>
</comment>
<proteinExistence type="predicted"/>
<dbReference type="Proteomes" id="UP000268093">
    <property type="component" value="Unassembled WGS sequence"/>
</dbReference>
<reference evidence="1 2" key="1">
    <citation type="journal article" date="2018" name="New Phytol.">
        <title>Phylogenomics of Endogonaceae and evolution of mycorrhizas within Mucoromycota.</title>
        <authorList>
            <person name="Chang Y."/>
            <person name="Desiro A."/>
            <person name="Na H."/>
            <person name="Sandor L."/>
            <person name="Lipzen A."/>
            <person name="Clum A."/>
            <person name="Barry K."/>
            <person name="Grigoriev I.V."/>
            <person name="Martin F.M."/>
            <person name="Stajich J.E."/>
            <person name="Smith M.E."/>
            <person name="Bonito G."/>
            <person name="Spatafora J.W."/>
        </authorList>
    </citation>
    <scope>NUCLEOTIDE SEQUENCE [LARGE SCALE GENOMIC DNA]</scope>
    <source>
        <strain evidence="1 2">GMNB39</strain>
    </source>
</reference>
<accession>A0A433B914</accession>
<protein>
    <submittedName>
        <fullName evidence="1">Uncharacterized protein</fullName>
    </submittedName>
</protein>
<dbReference type="EMBL" id="RBNI01016074">
    <property type="protein sequence ID" value="RUP11958.1"/>
    <property type="molecule type" value="Genomic_DNA"/>
</dbReference>
<dbReference type="AlphaFoldDB" id="A0A433B914"/>
<keyword evidence="2" id="KW-1185">Reference proteome</keyword>
<organism evidence="1 2">
    <name type="scientific">Jimgerdemannia flammicorona</name>
    <dbReference type="NCBI Taxonomy" id="994334"/>
    <lineage>
        <taxon>Eukaryota</taxon>
        <taxon>Fungi</taxon>
        <taxon>Fungi incertae sedis</taxon>
        <taxon>Mucoromycota</taxon>
        <taxon>Mucoromycotina</taxon>
        <taxon>Endogonomycetes</taxon>
        <taxon>Endogonales</taxon>
        <taxon>Endogonaceae</taxon>
        <taxon>Jimgerdemannia</taxon>
    </lineage>
</organism>
<sequence length="139" mass="15897">MGLSLPEEETIQQIETNETPNDLAEQDWSKWAKLLRKAQKNARHKHSPENLNIIQFGAGISRSAYMSKDIYDSLQATFPKMDRTYFVDCEAYIFAVLEKSSLEDMQQAVNSTKPPEDKSIACSTSSQTMFSSLARRFHR</sequence>